<name>A0ABQ4CA59_9ACTN</name>
<keyword evidence="4" id="KW-0472">Membrane</keyword>
<sequence length="246" mass="26733">MRAKIGVQFAPHKIGAPIPPPVISSTPTPPEVMSDLGLADELFLAGHNEYTGKTVINQEMLDAGLAGAALCELILQRRVTVMATKVAVDDPRPWGDPVTDVVLREIHSRGNEFVPRAWVEHLRGNVGEVVAQRAVAAGMVRRDEQRSGLSRKITVRYPAVNALTATRPLVRLSYYLQRPAQIDAQTATLAALIKATGLEQRIMLEWTRQEVTDSIGAIVARLPAPLRDCIQGVEGAVAAMAVITRR</sequence>
<accession>A0ABQ4CA59</accession>
<proteinExistence type="predicted"/>
<gene>
    <name evidence="5" type="ORF">Air01nite_57290</name>
</gene>
<dbReference type="Proteomes" id="UP000624325">
    <property type="component" value="Unassembled WGS sequence"/>
</dbReference>
<comment type="caution">
    <text evidence="5">The sequence shown here is derived from an EMBL/GenBank/DDBJ whole genome shotgun (WGS) entry which is preliminary data.</text>
</comment>
<protein>
    <recommendedName>
        <fullName evidence="7">Golgi phosphoprotein 3 GPP34</fullName>
    </recommendedName>
</protein>
<keyword evidence="3" id="KW-0446">Lipid-binding</keyword>
<organism evidence="5 6">
    <name type="scientific">Asanoa iriomotensis</name>
    <dbReference type="NCBI Taxonomy" id="234613"/>
    <lineage>
        <taxon>Bacteria</taxon>
        <taxon>Bacillati</taxon>
        <taxon>Actinomycetota</taxon>
        <taxon>Actinomycetes</taxon>
        <taxon>Micromonosporales</taxon>
        <taxon>Micromonosporaceae</taxon>
        <taxon>Asanoa</taxon>
    </lineage>
</organism>
<evidence type="ECO:0000256" key="3">
    <source>
        <dbReference type="ARBA" id="ARBA00023121"/>
    </source>
</evidence>
<reference evidence="5 6" key="1">
    <citation type="submission" date="2021-01" db="EMBL/GenBank/DDBJ databases">
        <title>Whole genome shotgun sequence of Asanoa iriomotensis NBRC 100142.</title>
        <authorList>
            <person name="Komaki H."/>
            <person name="Tamura T."/>
        </authorList>
    </citation>
    <scope>NUCLEOTIDE SEQUENCE [LARGE SCALE GENOMIC DNA]</scope>
    <source>
        <strain evidence="5 6">NBRC 100142</strain>
    </source>
</reference>
<dbReference type="EMBL" id="BONC01000051">
    <property type="protein sequence ID" value="GIF59634.1"/>
    <property type="molecule type" value="Genomic_DNA"/>
</dbReference>
<evidence type="ECO:0000256" key="2">
    <source>
        <dbReference type="ARBA" id="ARBA00023034"/>
    </source>
</evidence>
<comment type="subcellular location">
    <subcellularLocation>
        <location evidence="1">Golgi apparatus membrane</location>
        <topology evidence="1">Peripheral membrane protein</topology>
        <orientation evidence="1">Cytoplasmic side</orientation>
    </subcellularLocation>
</comment>
<dbReference type="Pfam" id="PF05719">
    <property type="entry name" value="GPP34"/>
    <property type="match status" value="1"/>
</dbReference>
<dbReference type="Gene3D" id="1.10.3630.10">
    <property type="entry name" value="yeast vps74-n-term truncation variant domain like"/>
    <property type="match status" value="1"/>
</dbReference>
<evidence type="ECO:0000256" key="4">
    <source>
        <dbReference type="ARBA" id="ARBA00023136"/>
    </source>
</evidence>
<dbReference type="RefSeq" id="WP_239091035.1">
    <property type="nucleotide sequence ID" value="NZ_BAAALU010000004.1"/>
</dbReference>
<dbReference type="InterPro" id="IPR038261">
    <property type="entry name" value="GPP34-like_sf"/>
</dbReference>
<keyword evidence="6" id="KW-1185">Reference proteome</keyword>
<evidence type="ECO:0000313" key="6">
    <source>
        <dbReference type="Proteomes" id="UP000624325"/>
    </source>
</evidence>
<evidence type="ECO:0008006" key="7">
    <source>
        <dbReference type="Google" id="ProtNLM"/>
    </source>
</evidence>
<keyword evidence="2" id="KW-0333">Golgi apparatus</keyword>
<dbReference type="InterPro" id="IPR008628">
    <property type="entry name" value="GPP34-like"/>
</dbReference>
<evidence type="ECO:0000256" key="1">
    <source>
        <dbReference type="ARBA" id="ARBA00004255"/>
    </source>
</evidence>
<evidence type="ECO:0000313" key="5">
    <source>
        <dbReference type="EMBL" id="GIF59634.1"/>
    </source>
</evidence>